<dbReference type="PANTHER" id="PTHR46740:SF2">
    <property type="entry name" value="PROTEIN DYAD"/>
    <property type="match status" value="1"/>
</dbReference>
<feature type="region of interest" description="Disordered" evidence="1">
    <location>
        <begin position="554"/>
        <end position="629"/>
    </location>
</feature>
<dbReference type="InterPro" id="IPR059080">
    <property type="entry name" value="WHD_PTC1"/>
</dbReference>
<feature type="region of interest" description="Disordered" evidence="1">
    <location>
        <begin position="454"/>
        <end position="474"/>
    </location>
</feature>
<feature type="region of interest" description="Disordered" evidence="1">
    <location>
        <begin position="493"/>
        <end position="516"/>
    </location>
</feature>
<gene>
    <name evidence="3" type="ORF">Syun_012304</name>
</gene>
<dbReference type="InterPro" id="IPR044221">
    <property type="entry name" value="DYAD/AMEIOTIC1"/>
</dbReference>
<dbReference type="Proteomes" id="UP001420932">
    <property type="component" value="Unassembled WGS sequence"/>
</dbReference>
<dbReference type="AlphaFoldDB" id="A0AAP0JZZ7"/>
<feature type="compositionally biased region" description="Polar residues" evidence="1">
    <location>
        <begin position="562"/>
        <end position="571"/>
    </location>
</feature>
<dbReference type="GO" id="GO:0051177">
    <property type="term" value="P:meiotic sister chromatid cohesion"/>
    <property type="evidence" value="ECO:0007669"/>
    <property type="project" value="InterPro"/>
</dbReference>
<protein>
    <recommendedName>
        <fullName evidence="2">PTC1-like winged helix-turn-helix domain-containing protein</fullName>
    </recommendedName>
</protein>
<proteinExistence type="predicted"/>
<dbReference type="EMBL" id="JBBNAF010000005">
    <property type="protein sequence ID" value="KAK9142904.1"/>
    <property type="molecule type" value="Genomic_DNA"/>
</dbReference>
<evidence type="ECO:0000259" key="2">
    <source>
        <dbReference type="Pfam" id="PF25874"/>
    </source>
</evidence>
<feature type="domain" description="PTC1-like winged helix-turn-helix" evidence="2">
    <location>
        <begin position="307"/>
        <end position="389"/>
    </location>
</feature>
<name>A0AAP0JZZ7_9MAGN</name>
<evidence type="ECO:0000313" key="3">
    <source>
        <dbReference type="EMBL" id="KAK9142904.1"/>
    </source>
</evidence>
<sequence>MSNRENVGLRGYGSFKRTVGIENSKRRRSHPIMEPKRVSSVRQQLPVPDTTLSASHTNIEIGRLYQIDHKKLPTRSPIQLTTVRVVMVTERTEYTVTVNYPSNLSLRKYLSHNDMGFNLLGRIRHPDLDEEYVMQAKLAREALIHQVSPPEESDKKDQLRGFWLVTSTYSGSHQSPLVLSVPSSDLLDEPASSKGKCWSALNCPGSIHWGARRKVTFLGRYSEKAQRVPSLSSIVKNDEEVAAAKKTDHMRNQVQKVIQTKRRLKRSRHGLNREVDQAHENKSIITGVQIVKKKSKGRAKLKDSYDRWSEERYKSAEVKMLEIMKEKGAVHGKPVLRQMLRTEARKHIGDTGLLDHLLKHMAGKVAPNGEDRFRRRHNADGAMEYWLESADLVNIRREAGVNDPYWTPPPGWKLGDSPSQDPICAKELRLLREEMAIIRKNLQELIEWKGRKERGEKQNMNQQQEITNEQTSESKIKELEKQVLAMTKSLERIQEESTKQQRSKQERCGSAGGAVVEGEGEKAEEAAAAAAAAASRAAKRQRLKSGFRICRPQGTFLWPNMGANSTGAGSKSSSVVVSPPPPHQHQHPHQHQQVAEDDDDDLLMVPTPPSVSSSSSNPSSKQHQQQQQLILQFDRDHYPQQAAAHVAASPVRPVAEKLALKLRLLPTQSPTHHAQYPRPLPLPVVSFGMSTTVTHDVLANNPRPLIVLPPHHHQPPQATFSARGEGLKEAVSSNSTTTSGTPGRVGKQQGRRENDNFGSDTWLALATPSPS</sequence>
<dbReference type="PANTHER" id="PTHR46740">
    <property type="entry name" value="PROTEIN DYAD"/>
    <property type="match status" value="1"/>
</dbReference>
<dbReference type="Pfam" id="PF25874">
    <property type="entry name" value="WHD_plant_repro"/>
    <property type="match status" value="1"/>
</dbReference>
<accession>A0AAP0JZZ7</accession>
<feature type="compositionally biased region" description="Polar residues" evidence="1">
    <location>
        <begin position="458"/>
        <end position="471"/>
    </location>
</feature>
<feature type="compositionally biased region" description="Basic and acidic residues" evidence="1">
    <location>
        <begin position="493"/>
        <end position="507"/>
    </location>
</feature>
<feature type="compositionally biased region" description="Low complexity" evidence="1">
    <location>
        <begin position="610"/>
        <end position="628"/>
    </location>
</feature>
<evidence type="ECO:0000256" key="1">
    <source>
        <dbReference type="SAM" id="MobiDB-lite"/>
    </source>
</evidence>
<feature type="compositionally biased region" description="Low complexity" evidence="1">
    <location>
        <begin position="732"/>
        <end position="741"/>
    </location>
</feature>
<organism evidence="3 4">
    <name type="scientific">Stephania yunnanensis</name>
    <dbReference type="NCBI Taxonomy" id="152371"/>
    <lineage>
        <taxon>Eukaryota</taxon>
        <taxon>Viridiplantae</taxon>
        <taxon>Streptophyta</taxon>
        <taxon>Embryophyta</taxon>
        <taxon>Tracheophyta</taxon>
        <taxon>Spermatophyta</taxon>
        <taxon>Magnoliopsida</taxon>
        <taxon>Ranunculales</taxon>
        <taxon>Menispermaceae</taxon>
        <taxon>Menispermoideae</taxon>
        <taxon>Cissampelideae</taxon>
        <taxon>Stephania</taxon>
    </lineage>
</organism>
<reference evidence="3 4" key="1">
    <citation type="submission" date="2024-01" db="EMBL/GenBank/DDBJ databases">
        <title>Genome assemblies of Stephania.</title>
        <authorList>
            <person name="Yang L."/>
        </authorList>
    </citation>
    <scope>NUCLEOTIDE SEQUENCE [LARGE SCALE GENOMIC DNA]</scope>
    <source>
        <strain evidence="3">YNDBR</strain>
        <tissue evidence="3">Leaf</tissue>
    </source>
</reference>
<feature type="region of interest" description="Disordered" evidence="1">
    <location>
        <begin position="20"/>
        <end position="39"/>
    </location>
</feature>
<evidence type="ECO:0000313" key="4">
    <source>
        <dbReference type="Proteomes" id="UP001420932"/>
    </source>
</evidence>
<comment type="caution">
    <text evidence="3">The sequence shown here is derived from an EMBL/GenBank/DDBJ whole genome shotgun (WGS) entry which is preliminary data.</text>
</comment>
<feature type="region of interest" description="Disordered" evidence="1">
    <location>
        <begin position="711"/>
        <end position="771"/>
    </location>
</feature>
<dbReference type="GO" id="GO:0007131">
    <property type="term" value="P:reciprocal meiotic recombination"/>
    <property type="evidence" value="ECO:0007669"/>
    <property type="project" value="InterPro"/>
</dbReference>
<keyword evidence="4" id="KW-1185">Reference proteome</keyword>